<dbReference type="EMBL" id="JBHULN010000006">
    <property type="protein sequence ID" value="MFD2571208.1"/>
    <property type="molecule type" value="Genomic_DNA"/>
</dbReference>
<feature type="chain" id="PRO_5047502687" description="Outer membrane beta-barrel protein" evidence="2">
    <location>
        <begin position="20"/>
        <end position="304"/>
    </location>
</feature>
<evidence type="ECO:0008006" key="5">
    <source>
        <dbReference type="Google" id="ProtNLM"/>
    </source>
</evidence>
<dbReference type="RefSeq" id="WP_381522555.1">
    <property type="nucleotide sequence ID" value="NZ_JBHULN010000006.1"/>
</dbReference>
<dbReference type="Proteomes" id="UP001597469">
    <property type="component" value="Unassembled WGS sequence"/>
</dbReference>
<sequence>MRNISLVFWLISASVAVQAQEVVIDTNYYAPLPVVRKRVIMDDPDNNSSNRQSKSEKRNDTRQDLLNQFHEIQTWYISAEGGFRNDGSTLNNTLDGLVSTSNLIKATWGVLFGYTYRNVWTVESGYTRSPIHLSIRIANGNNPLTYTYLNNGYGIPFRIKRRLGSAQHAKNGTGFWITAGGWLVPNGSGQTGDFKLIGYSSRGRNRIDTLRLNNTAAISNQVSGLAELGLDYTTRLSSYLELGFYARKYWGLGNALQSELTYTVNNRSQQQAIMTADGTGWGFGLALRYIYGRQHEMKDNRRVP</sequence>
<keyword evidence="4" id="KW-1185">Reference proteome</keyword>
<reference evidence="4" key="1">
    <citation type="journal article" date="2019" name="Int. J. Syst. Evol. Microbiol.">
        <title>The Global Catalogue of Microorganisms (GCM) 10K type strain sequencing project: providing services to taxonomists for standard genome sequencing and annotation.</title>
        <authorList>
            <consortium name="The Broad Institute Genomics Platform"/>
            <consortium name="The Broad Institute Genome Sequencing Center for Infectious Disease"/>
            <person name="Wu L."/>
            <person name="Ma J."/>
        </authorList>
    </citation>
    <scope>NUCLEOTIDE SEQUENCE [LARGE SCALE GENOMIC DNA]</scope>
    <source>
        <strain evidence="4">KCTC 42805</strain>
    </source>
</reference>
<evidence type="ECO:0000256" key="2">
    <source>
        <dbReference type="SAM" id="SignalP"/>
    </source>
</evidence>
<feature type="signal peptide" evidence="2">
    <location>
        <begin position="1"/>
        <end position="19"/>
    </location>
</feature>
<evidence type="ECO:0000313" key="4">
    <source>
        <dbReference type="Proteomes" id="UP001597469"/>
    </source>
</evidence>
<keyword evidence="2" id="KW-0732">Signal</keyword>
<evidence type="ECO:0000256" key="1">
    <source>
        <dbReference type="SAM" id="MobiDB-lite"/>
    </source>
</evidence>
<feature type="region of interest" description="Disordered" evidence="1">
    <location>
        <begin position="41"/>
        <end position="61"/>
    </location>
</feature>
<name>A0ABW5M2D9_9BACT</name>
<evidence type="ECO:0000313" key="3">
    <source>
        <dbReference type="EMBL" id="MFD2571208.1"/>
    </source>
</evidence>
<gene>
    <name evidence="3" type="ORF">ACFSUS_11235</name>
</gene>
<accession>A0ABW5M2D9</accession>
<comment type="caution">
    <text evidence="3">The sequence shown here is derived from an EMBL/GenBank/DDBJ whole genome shotgun (WGS) entry which is preliminary data.</text>
</comment>
<protein>
    <recommendedName>
        <fullName evidence="5">Outer membrane beta-barrel protein</fullName>
    </recommendedName>
</protein>
<organism evidence="3 4">
    <name type="scientific">Spirosoma soli</name>
    <dbReference type="NCBI Taxonomy" id="1770529"/>
    <lineage>
        <taxon>Bacteria</taxon>
        <taxon>Pseudomonadati</taxon>
        <taxon>Bacteroidota</taxon>
        <taxon>Cytophagia</taxon>
        <taxon>Cytophagales</taxon>
        <taxon>Cytophagaceae</taxon>
        <taxon>Spirosoma</taxon>
    </lineage>
</organism>
<proteinExistence type="predicted"/>